<evidence type="ECO:0000256" key="3">
    <source>
        <dbReference type="ARBA" id="ARBA00022692"/>
    </source>
</evidence>
<comment type="subcellular location">
    <subcellularLocation>
        <location evidence="1">Cell membrane</location>
        <topology evidence="1">Multi-pass membrane protein</topology>
    </subcellularLocation>
    <subcellularLocation>
        <location evidence="6">Membrane</location>
        <topology evidence="6">Multi-pass membrane protein</topology>
    </subcellularLocation>
</comment>
<dbReference type="PATRIC" id="fig|742725.3.peg.1116"/>
<organism evidence="9 10">
    <name type="scientific">Alistipes indistinctus YIT 12060</name>
    <dbReference type="NCBI Taxonomy" id="742725"/>
    <lineage>
        <taxon>Bacteria</taxon>
        <taxon>Pseudomonadati</taxon>
        <taxon>Bacteroidota</taxon>
        <taxon>Bacteroidia</taxon>
        <taxon>Bacteroidales</taxon>
        <taxon>Rikenellaceae</taxon>
        <taxon>Alistipes</taxon>
    </lineage>
</organism>
<keyword evidence="4 7" id="KW-1133">Transmembrane helix</keyword>
<dbReference type="RefSeq" id="WP_009133862.1">
    <property type="nucleotide sequence ID" value="NZ_CP102250.1"/>
</dbReference>
<keyword evidence="3 7" id="KW-0812">Transmembrane</keyword>
<comment type="caution">
    <text evidence="9">The sequence shown here is derived from an EMBL/GenBank/DDBJ whole genome shotgun (WGS) entry which is preliminary data.</text>
</comment>
<dbReference type="PANTHER" id="PTHR30625:SF17">
    <property type="entry name" value="TOLQ-RELATED"/>
    <property type="match status" value="1"/>
</dbReference>
<dbReference type="InterPro" id="IPR050790">
    <property type="entry name" value="ExbB/TolQ_transport"/>
</dbReference>
<feature type="domain" description="MotA/TolQ/ExbB proton channel" evidence="8">
    <location>
        <begin position="92"/>
        <end position="212"/>
    </location>
</feature>
<protein>
    <recommendedName>
        <fullName evidence="8">MotA/TolQ/ExbB proton channel domain-containing protein</fullName>
    </recommendedName>
</protein>
<dbReference type="OrthoDB" id="4045at2"/>
<dbReference type="Pfam" id="PF01618">
    <property type="entry name" value="MotA_ExbB"/>
    <property type="match status" value="1"/>
</dbReference>
<evidence type="ECO:0000313" key="10">
    <source>
        <dbReference type="Proteomes" id="UP000006008"/>
    </source>
</evidence>
<dbReference type="EMBL" id="ADLD01000009">
    <property type="protein sequence ID" value="EHB92852.1"/>
    <property type="molecule type" value="Genomic_DNA"/>
</dbReference>
<gene>
    <name evidence="9" type="ORF">HMPREF9450_01056</name>
</gene>
<evidence type="ECO:0000256" key="6">
    <source>
        <dbReference type="RuleBase" id="RU004057"/>
    </source>
</evidence>
<dbReference type="AlphaFoldDB" id="G5H7L3"/>
<evidence type="ECO:0000259" key="8">
    <source>
        <dbReference type="Pfam" id="PF01618"/>
    </source>
</evidence>
<feature type="transmembrane region" description="Helical" evidence="7">
    <location>
        <begin position="33"/>
        <end position="52"/>
    </location>
</feature>
<dbReference type="GO" id="GO:0017038">
    <property type="term" value="P:protein import"/>
    <property type="evidence" value="ECO:0007669"/>
    <property type="project" value="TreeGrafter"/>
</dbReference>
<name>G5H7L3_9BACT</name>
<comment type="similarity">
    <text evidence="6">Belongs to the exbB/tolQ family.</text>
</comment>
<evidence type="ECO:0000256" key="1">
    <source>
        <dbReference type="ARBA" id="ARBA00004651"/>
    </source>
</evidence>
<feature type="transmembrane region" description="Helical" evidence="7">
    <location>
        <begin position="132"/>
        <end position="159"/>
    </location>
</feature>
<evidence type="ECO:0000256" key="2">
    <source>
        <dbReference type="ARBA" id="ARBA00022475"/>
    </source>
</evidence>
<accession>G5H7L3</accession>
<proteinExistence type="inferred from homology"/>
<evidence type="ECO:0000256" key="7">
    <source>
        <dbReference type="SAM" id="Phobius"/>
    </source>
</evidence>
<dbReference type="STRING" id="742725.HMPREF9450_01056"/>
<keyword evidence="6" id="KW-0813">Transport</keyword>
<dbReference type="GeneID" id="92815922"/>
<dbReference type="InterPro" id="IPR002898">
    <property type="entry name" value="MotA_ExbB_proton_chnl"/>
</dbReference>
<evidence type="ECO:0000313" key="9">
    <source>
        <dbReference type="EMBL" id="EHB92852.1"/>
    </source>
</evidence>
<sequence length="236" mass="25631">MWLFSMLLQAAPAVGTDPVAAHGESYFSLMAKGGVILIPIFLLAGLAIFLIADKWHFLRKLDKSDNRALAYLLRLIYEGDTDKAVKFAGERNNPAFNVIAAGLKDDNGSMQDVEESMQVESRMQIARLEKGLNYLAITASVAPMLGFLGTIFGVIRIFYDISLSGQLDISTISNGLYEKMICSGTGLLVGIIAYSGYSLLNGRIDKVVLQMDVTVNEGLKAIRSVSRSGVFNGYSS</sequence>
<reference evidence="9 10" key="1">
    <citation type="submission" date="2011-08" db="EMBL/GenBank/DDBJ databases">
        <title>The Genome Sequence of Alistipes indistinctus YIT 12060.</title>
        <authorList>
            <consortium name="The Broad Institute Genome Sequencing Platform"/>
            <person name="Earl A."/>
            <person name="Ward D."/>
            <person name="Feldgarden M."/>
            <person name="Gevers D."/>
            <person name="Morotomi M."/>
            <person name="Young S.K."/>
            <person name="Zeng Q."/>
            <person name="Gargeya S."/>
            <person name="Fitzgerald M."/>
            <person name="Haas B."/>
            <person name="Abouelleil A."/>
            <person name="Alvarado L."/>
            <person name="Arachchi H.M."/>
            <person name="Berlin A."/>
            <person name="Brown A."/>
            <person name="Chapman S.B."/>
            <person name="Chen Z."/>
            <person name="Dunbar C."/>
            <person name="Freedman E."/>
            <person name="Gearin G."/>
            <person name="Gellesch M."/>
            <person name="Goldberg J."/>
            <person name="Griggs A."/>
            <person name="Gujja S."/>
            <person name="Heiman D."/>
            <person name="Howarth C."/>
            <person name="Larson L."/>
            <person name="Lui A."/>
            <person name="MacDonald P.J.P."/>
            <person name="Montmayeur A."/>
            <person name="Murphy C."/>
            <person name="Neiman D."/>
            <person name="Pearson M."/>
            <person name="Priest M."/>
            <person name="Roberts A."/>
            <person name="Saif S."/>
            <person name="Shea T."/>
            <person name="Shenoy N."/>
            <person name="Sisk P."/>
            <person name="Stolte C."/>
            <person name="Sykes S."/>
            <person name="Wortman J."/>
            <person name="Nusbaum C."/>
            <person name="Birren B."/>
        </authorList>
    </citation>
    <scope>NUCLEOTIDE SEQUENCE [LARGE SCALE GENOMIC DNA]</scope>
    <source>
        <strain evidence="9 10">YIT 12060</strain>
    </source>
</reference>
<keyword evidence="6" id="KW-0653">Protein transport</keyword>
<dbReference type="GO" id="GO:0005886">
    <property type="term" value="C:plasma membrane"/>
    <property type="evidence" value="ECO:0007669"/>
    <property type="project" value="UniProtKB-SubCell"/>
</dbReference>
<feature type="transmembrane region" description="Helical" evidence="7">
    <location>
        <begin position="179"/>
        <end position="200"/>
    </location>
</feature>
<keyword evidence="10" id="KW-1185">Reference proteome</keyword>
<keyword evidence="5 7" id="KW-0472">Membrane</keyword>
<evidence type="ECO:0000256" key="5">
    <source>
        <dbReference type="ARBA" id="ARBA00023136"/>
    </source>
</evidence>
<dbReference type="HOGENOM" id="CLU_053325_4_0_10"/>
<dbReference type="eggNOG" id="COG0811">
    <property type="taxonomic scope" value="Bacteria"/>
</dbReference>
<dbReference type="Proteomes" id="UP000006008">
    <property type="component" value="Unassembled WGS sequence"/>
</dbReference>
<keyword evidence="2" id="KW-1003">Cell membrane</keyword>
<dbReference type="PANTHER" id="PTHR30625">
    <property type="entry name" value="PROTEIN TOLQ"/>
    <property type="match status" value="1"/>
</dbReference>
<evidence type="ECO:0000256" key="4">
    <source>
        <dbReference type="ARBA" id="ARBA00022989"/>
    </source>
</evidence>